<evidence type="ECO:0000313" key="8">
    <source>
        <dbReference type="Proteomes" id="UP000236664"/>
    </source>
</evidence>
<reference evidence="7 8" key="1">
    <citation type="submission" date="2017-06" db="EMBL/GenBank/DDBJ databases">
        <title>Genome of Fusarium nygamai isolate CS10214.</title>
        <authorList>
            <person name="Gardiner D.M."/>
            <person name="Obanor F."/>
            <person name="Kazan K."/>
        </authorList>
    </citation>
    <scope>NUCLEOTIDE SEQUENCE [LARGE SCALE GENOMIC DNA]</scope>
    <source>
        <strain evidence="7 8">CS10214</strain>
    </source>
</reference>
<feature type="transmembrane region" description="Helical" evidence="6">
    <location>
        <begin position="63"/>
        <end position="85"/>
    </location>
</feature>
<dbReference type="InterPro" id="IPR005828">
    <property type="entry name" value="MFS_sugar_transport-like"/>
</dbReference>
<dbReference type="OrthoDB" id="6339427at2759"/>
<evidence type="ECO:0000256" key="2">
    <source>
        <dbReference type="ARBA" id="ARBA00022448"/>
    </source>
</evidence>
<dbReference type="Pfam" id="PF00083">
    <property type="entry name" value="Sugar_tr"/>
    <property type="match status" value="1"/>
</dbReference>
<evidence type="ECO:0000313" key="7">
    <source>
        <dbReference type="EMBL" id="PNP79752.1"/>
    </source>
</evidence>
<feature type="transmembrane region" description="Helical" evidence="6">
    <location>
        <begin position="97"/>
        <end position="115"/>
    </location>
</feature>
<keyword evidence="2" id="KW-0813">Transport</keyword>
<dbReference type="Gene3D" id="1.20.1250.20">
    <property type="entry name" value="MFS general substrate transporter like domains"/>
    <property type="match status" value="1"/>
</dbReference>
<evidence type="ECO:0000256" key="6">
    <source>
        <dbReference type="SAM" id="Phobius"/>
    </source>
</evidence>
<dbReference type="Proteomes" id="UP000236664">
    <property type="component" value="Unassembled WGS sequence"/>
</dbReference>
<feature type="transmembrane region" description="Helical" evidence="6">
    <location>
        <begin position="23"/>
        <end position="51"/>
    </location>
</feature>
<keyword evidence="8" id="KW-1185">Reference proteome</keyword>
<proteinExistence type="predicted"/>
<comment type="subcellular location">
    <subcellularLocation>
        <location evidence="1">Membrane</location>
    </subcellularLocation>
</comment>
<dbReference type="GO" id="GO:0005366">
    <property type="term" value="F:myo-inositol:proton symporter activity"/>
    <property type="evidence" value="ECO:0007669"/>
    <property type="project" value="TreeGrafter"/>
</dbReference>
<dbReference type="AlphaFoldDB" id="A0A2K0WBU0"/>
<dbReference type="PANTHER" id="PTHR48020:SF22">
    <property type="entry name" value="MAJOR FACILITATOR SUPERFAMILY (MFS) PROFILE DOMAIN-CONTAINING PROTEIN-RELATED"/>
    <property type="match status" value="1"/>
</dbReference>
<evidence type="ECO:0000256" key="1">
    <source>
        <dbReference type="ARBA" id="ARBA00004370"/>
    </source>
</evidence>
<organism evidence="7 8">
    <name type="scientific">Gibberella nygamai</name>
    <name type="common">Bean root rot disease fungus</name>
    <name type="synonym">Fusarium nygamai</name>
    <dbReference type="NCBI Taxonomy" id="42673"/>
    <lineage>
        <taxon>Eukaryota</taxon>
        <taxon>Fungi</taxon>
        <taxon>Dikarya</taxon>
        <taxon>Ascomycota</taxon>
        <taxon>Pezizomycotina</taxon>
        <taxon>Sordariomycetes</taxon>
        <taxon>Hypocreomycetidae</taxon>
        <taxon>Hypocreales</taxon>
        <taxon>Nectriaceae</taxon>
        <taxon>Fusarium</taxon>
        <taxon>Fusarium fujikuroi species complex</taxon>
    </lineage>
</organism>
<dbReference type="GO" id="GO:0016020">
    <property type="term" value="C:membrane"/>
    <property type="evidence" value="ECO:0007669"/>
    <property type="project" value="UniProtKB-SubCell"/>
</dbReference>
<feature type="transmembrane region" description="Helical" evidence="6">
    <location>
        <begin position="165"/>
        <end position="189"/>
    </location>
</feature>
<keyword evidence="4 6" id="KW-1133">Transmembrane helix</keyword>
<evidence type="ECO:0000256" key="5">
    <source>
        <dbReference type="ARBA" id="ARBA00023136"/>
    </source>
</evidence>
<dbReference type="SUPFAM" id="SSF103473">
    <property type="entry name" value="MFS general substrate transporter"/>
    <property type="match status" value="1"/>
</dbReference>
<dbReference type="InterPro" id="IPR050814">
    <property type="entry name" value="Myo-inositol_Transporter"/>
</dbReference>
<protein>
    <recommendedName>
        <fullName evidence="9">Major facilitator superfamily (MFS) profile domain-containing protein</fullName>
    </recommendedName>
</protein>
<name>A0A2K0WBU0_GIBNY</name>
<evidence type="ECO:0000256" key="4">
    <source>
        <dbReference type="ARBA" id="ARBA00022989"/>
    </source>
</evidence>
<keyword evidence="3 6" id="KW-0812">Transmembrane</keyword>
<dbReference type="InterPro" id="IPR036259">
    <property type="entry name" value="MFS_trans_sf"/>
</dbReference>
<dbReference type="GO" id="GO:1904679">
    <property type="term" value="P:myo-inositol import across plasma membrane"/>
    <property type="evidence" value="ECO:0007669"/>
    <property type="project" value="TreeGrafter"/>
</dbReference>
<evidence type="ECO:0008006" key="9">
    <source>
        <dbReference type="Google" id="ProtNLM"/>
    </source>
</evidence>
<dbReference type="EMBL" id="MTQA01000088">
    <property type="protein sequence ID" value="PNP79752.1"/>
    <property type="molecule type" value="Genomic_DNA"/>
</dbReference>
<keyword evidence="5 6" id="KW-0472">Membrane</keyword>
<evidence type="ECO:0000256" key="3">
    <source>
        <dbReference type="ARBA" id="ARBA00022692"/>
    </source>
</evidence>
<gene>
    <name evidence="7" type="ORF">FNYG_06845</name>
</gene>
<accession>A0A2K0WBU0</accession>
<comment type="caution">
    <text evidence="7">The sequence shown here is derived from an EMBL/GenBank/DDBJ whole genome shotgun (WGS) entry which is preliminary data.</text>
</comment>
<dbReference type="PANTHER" id="PTHR48020">
    <property type="entry name" value="PROTON MYO-INOSITOL COTRANSPORTER"/>
    <property type="match status" value="1"/>
</dbReference>
<sequence>MVIAAIAFHWIPISKDLVLQADAVNWAGIVVLVTIIFYVAFFATGVATIGWVGTELLPLEIRALGTMMNTLTCWSCNLIIASTFLSMMKSMTPSGAFGFYAGICFFGWILVLFFYPEVKGLPLEEVRKVFENGFDVKLAKQMQRDLKANSPASVASKAYGEILPVAWHGTVEMILLRMFSIYLVGYVTLRVQYNLLKTMFPTNNATTSVFGFYQHPCKPKK</sequence>